<keyword evidence="3" id="KW-1185">Reference proteome</keyword>
<sequence length="316" mass="36147">MPMPSSSLTTTDKFLIQAISGTMFAISSFWHGHRRIRSVGISNIPLGFALFCKYARPFASTEARAKALDERKKYDKEEAMRKELSLDGSAKGGDPLDDPAFARVCLLWSVAQLLCGVSGIFDWYTDVIIKGAVVFHILMTVQDSIETRQIELHKEELQRKRAEKLELQSAQFWKFLLPKPLWRWLGYERIVMRATTPSKPSTKTSDTAKKEPASNEDLREKVHTAKKIIRGKRETAVDDLIWGAIQIAYVAFDVTHKQAMGTAFAVYLCTFFEDVLDISTLEKDGKQQHKTKKKIKWFKIMWVSLCLYYTGKLFFS</sequence>
<accession>A0A448ZB58</accession>
<dbReference type="EMBL" id="CAACVS010000212">
    <property type="protein sequence ID" value="VEU39234.1"/>
    <property type="molecule type" value="Genomic_DNA"/>
</dbReference>
<feature type="compositionally biased region" description="Basic and acidic residues" evidence="1">
    <location>
        <begin position="206"/>
        <end position="216"/>
    </location>
</feature>
<evidence type="ECO:0000313" key="2">
    <source>
        <dbReference type="EMBL" id="VEU39234.1"/>
    </source>
</evidence>
<organism evidence="2 3">
    <name type="scientific">Pseudo-nitzschia multistriata</name>
    <dbReference type="NCBI Taxonomy" id="183589"/>
    <lineage>
        <taxon>Eukaryota</taxon>
        <taxon>Sar</taxon>
        <taxon>Stramenopiles</taxon>
        <taxon>Ochrophyta</taxon>
        <taxon>Bacillariophyta</taxon>
        <taxon>Bacillariophyceae</taxon>
        <taxon>Bacillariophycidae</taxon>
        <taxon>Bacillariales</taxon>
        <taxon>Bacillariaceae</taxon>
        <taxon>Pseudo-nitzschia</taxon>
    </lineage>
</organism>
<name>A0A448ZB58_9STRA</name>
<gene>
    <name evidence="2" type="ORF">PSNMU_V1.4_AUG-EV-PASAV3_0060780</name>
</gene>
<reference evidence="2 3" key="1">
    <citation type="submission" date="2019-01" db="EMBL/GenBank/DDBJ databases">
        <authorList>
            <person name="Ferrante I. M."/>
        </authorList>
    </citation>
    <scope>NUCLEOTIDE SEQUENCE [LARGE SCALE GENOMIC DNA]</scope>
    <source>
        <strain evidence="2 3">B856</strain>
    </source>
</reference>
<dbReference type="Proteomes" id="UP000291116">
    <property type="component" value="Unassembled WGS sequence"/>
</dbReference>
<proteinExistence type="predicted"/>
<evidence type="ECO:0000256" key="1">
    <source>
        <dbReference type="SAM" id="MobiDB-lite"/>
    </source>
</evidence>
<protein>
    <submittedName>
        <fullName evidence="2">Uncharacterized protein</fullName>
    </submittedName>
</protein>
<evidence type="ECO:0000313" key="3">
    <source>
        <dbReference type="Proteomes" id="UP000291116"/>
    </source>
</evidence>
<feature type="region of interest" description="Disordered" evidence="1">
    <location>
        <begin position="197"/>
        <end position="216"/>
    </location>
</feature>
<dbReference type="OrthoDB" id="56679at2759"/>
<dbReference type="AlphaFoldDB" id="A0A448ZB58"/>